<keyword evidence="6" id="KW-0732">Signal</keyword>
<keyword evidence="2 4" id="KW-0479">Metal-binding</keyword>
<dbReference type="Pfam" id="PF07583">
    <property type="entry name" value="PSCyt2"/>
    <property type="match status" value="1"/>
</dbReference>
<dbReference type="Pfam" id="PF07587">
    <property type="entry name" value="PSD1"/>
    <property type="match status" value="1"/>
</dbReference>
<dbReference type="InterPro" id="IPR011444">
    <property type="entry name" value="DUF1549"/>
</dbReference>
<dbReference type="InterPro" id="IPR008979">
    <property type="entry name" value="Galactose-bd-like_sf"/>
</dbReference>
<protein>
    <submittedName>
        <fullName evidence="8">Planctomycete cytochrome C</fullName>
    </submittedName>
</protein>
<dbReference type="AlphaFoldDB" id="A0A517QDJ4"/>
<dbReference type="GO" id="GO:0046872">
    <property type="term" value="F:metal ion binding"/>
    <property type="evidence" value="ECO:0007669"/>
    <property type="project" value="UniProtKB-KW"/>
</dbReference>
<keyword evidence="1 4" id="KW-0349">Heme</keyword>
<sequence length="995" mass="112868" precursor="true">MWFVIQRIQIHTLLLLICLAGITAQTDAAEPDFKKQVVPIFQQHCIRCHNDSTKDGGLSLETKQAALQGGENGKILTPGVAAESMLLDYVVGPEPEMPKKGEPLTKAEIDTLRNWIKAGAVWPPDYRIREAQLTDTDWWSFQPLSQPPLPKLTDKEQKQVRTPVDAFLLARLREKGLTFSPQADRRTLIRRVYYDLTGLPPTSAEIEAFVKDPDPRAYEKLVDRLLASPRYGERWARHWLDVVHYADTHGYDKDKLRENAWPYRDYVIRALNKDIPYSKFILDQLAGDVVDPHSPHTVPATGFIVAGPFDWVGQIEINENLIEKKITRNLDRDDMVATVMNSTVSLTVQCARCHNHKFDPISQADYYGLQAVFAGIDRAERTYDPDPATARKRQTLLAAQARVQKLHQDLDHQIRKRGGEKLTQLEAELKQARNAKEGQGVEYGYHSQIEKSDQTAKWVQLNFKQPVTANKIRLMPAFDNYNNIGAGFGFPRRFKLEISDTSDFKSATTIADHTQADYPNPGTRPVEVALEGQSFQYLRMTATKLAPRSNDFIFALGEIQVLAPEDRNQAGQAQVTSLDSIEAPPRWARKNLIDGNFYQSPDSNQDLARLQQKRDDLLASLSSEEEKQSLRDWSARIKRVQSELGKLPAQKKVFAAATEFPRRGNFRPTEGEPRPVFLLSRGSEKAPVREVDPAAPGLIDGLDGNLHLQDPGDEGARRLALARWIVNPRNPLTWRSIVNRVWLYHFGKGIVDTPNDFGKMGTKPTHPQLLDYLASRFRDEGQSLKQLHRWIVLSTAYQQSSRSNAKGAQVDGDNRFLWRMNRRKLEAEAIRDAVLQISGKLDFNMYGPGDRLFVLEKPQHSPHYLYQKYDPAKAETHRRSIYRFIVRSVPDPFMESLDCADPSQITPKRIETLTALQALALLNDQFMVSMSEFFAQQVSSKTSDLKTQVTRAFETALGRPPGKDEVKLLVEVGQQHGLANVCRLILNSNEFIFID</sequence>
<dbReference type="InterPro" id="IPR022655">
    <property type="entry name" value="DUF1553"/>
</dbReference>
<dbReference type="SUPFAM" id="SSF46626">
    <property type="entry name" value="Cytochrome c"/>
    <property type="match status" value="1"/>
</dbReference>
<dbReference type="Gene3D" id="2.60.120.260">
    <property type="entry name" value="Galactose-binding domain-like"/>
    <property type="match status" value="1"/>
</dbReference>
<evidence type="ECO:0000256" key="2">
    <source>
        <dbReference type="ARBA" id="ARBA00022723"/>
    </source>
</evidence>
<dbReference type="SUPFAM" id="SSF49785">
    <property type="entry name" value="Galactose-binding domain-like"/>
    <property type="match status" value="1"/>
</dbReference>
<evidence type="ECO:0000256" key="4">
    <source>
        <dbReference type="PROSITE-ProRule" id="PRU00433"/>
    </source>
</evidence>
<dbReference type="RefSeq" id="WP_145451680.1">
    <property type="nucleotide sequence ID" value="NZ_CP037421.1"/>
</dbReference>
<keyword evidence="3 4" id="KW-0408">Iron</keyword>
<feature type="coiled-coil region" evidence="5">
    <location>
        <begin position="607"/>
        <end position="643"/>
    </location>
</feature>
<keyword evidence="9" id="KW-1185">Reference proteome</keyword>
<gene>
    <name evidence="8" type="ORF">Enr10x_50610</name>
</gene>
<name>A0A517QDJ4_9PLAN</name>
<evidence type="ECO:0000256" key="5">
    <source>
        <dbReference type="SAM" id="Coils"/>
    </source>
</evidence>
<evidence type="ECO:0000256" key="6">
    <source>
        <dbReference type="SAM" id="SignalP"/>
    </source>
</evidence>
<evidence type="ECO:0000313" key="8">
    <source>
        <dbReference type="EMBL" id="QDT29706.1"/>
    </source>
</evidence>
<evidence type="ECO:0000256" key="1">
    <source>
        <dbReference type="ARBA" id="ARBA00022617"/>
    </source>
</evidence>
<feature type="signal peptide" evidence="6">
    <location>
        <begin position="1"/>
        <end position="28"/>
    </location>
</feature>
<dbReference type="Pfam" id="PF07635">
    <property type="entry name" value="PSCyt1"/>
    <property type="match status" value="1"/>
</dbReference>
<evidence type="ECO:0000259" key="7">
    <source>
        <dbReference type="PROSITE" id="PS51007"/>
    </source>
</evidence>
<proteinExistence type="predicted"/>
<keyword evidence="5" id="KW-0175">Coiled coil</keyword>
<dbReference type="GO" id="GO:0009055">
    <property type="term" value="F:electron transfer activity"/>
    <property type="evidence" value="ECO:0007669"/>
    <property type="project" value="InterPro"/>
</dbReference>
<dbReference type="InterPro" id="IPR011429">
    <property type="entry name" value="Cyt_c_Planctomycete-type"/>
</dbReference>
<dbReference type="PANTHER" id="PTHR35889:SF3">
    <property type="entry name" value="F-BOX DOMAIN-CONTAINING PROTEIN"/>
    <property type="match status" value="1"/>
</dbReference>
<accession>A0A517QDJ4</accession>
<dbReference type="Proteomes" id="UP000315647">
    <property type="component" value="Chromosome"/>
</dbReference>
<dbReference type="EMBL" id="CP037421">
    <property type="protein sequence ID" value="QDT29706.1"/>
    <property type="molecule type" value="Genomic_DNA"/>
</dbReference>
<reference evidence="8 9" key="1">
    <citation type="submission" date="2019-03" db="EMBL/GenBank/DDBJ databases">
        <title>Deep-cultivation of Planctomycetes and their phenomic and genomic characterization uncovers novel biology.</title>
        <authorList>
            <person name="Wiegand S."/>
            <person name="Jogler M."/>
            <person name="Boedeker C."/>
            <person name="Pinto D."/>
            <person name="Vollmers J."/>
            <person name="Rivas-Marin E."/>
            <person name="Kohn T."/>
            <person name="Peeters S.H."/>
            <person name="Heuer A."/>
            <person name="Rast P."/>
            <person name="Oberbeckmann S."/>
            <person name="Bunk B."/>
            <person name="Jeske O."/>
            <person name="Meyerdierks A."/>
            <person name="Storesund J.E."/>
            <person name="Kallscheuer N."/>
            <person name="Luecker S."/>
            <person name="Lage O.M."/>
            <person name="Pohl T."/>
            <person name="Merkel B.J."/>
            <person name="Hornburger P."/>
            <person name="Mueller R.-W."/>
            <person name="Bruemmer F."/>
            <person name="Labrenz M."/>
            <person name="Spormann A.M."/>
            <person name="Op den Camp H."/>
            <person name="Overmann J."/>
            <person name="Amann R."/>
            <person name="Jetten M.S.M."/>
            <person name="Mascher T."/>
            <person name="Medema M.H."/>
            <person name="Devos D.P."/>
            <person name="Kaster A.-K."/>
            <person name="Ovreas L."/>
            <person name="Rohde M."/>
            <person name="Galperin M.Y."/>
            <person name="Jogler C."/>
        </authorList>
    </citation>
    <scope>NUCLEOTIDE SEQUENCE [LARGE SCALE GENOMIC DNA]</scope>
    <source>
        <strain evidence="8 9">Enr10</strain>
    </source>
</reference>
<dbReference type="InterPro" id="IPR009056">
    <property type="entry name" value="Cyt_c-like_dom"/>
</dbReference>
<dbReference type="InterPro" id="IPR036909">
    <property type="entry name" value="Cyt_c-like_dom_sf"/>
</dbReference>
<evidence type="ECO:0000256" key="3">
    <source>
        <dbReference type="ARBA" id="ARBA00023004"/>
    </source>
</evidence>
<feature type="chain" id="PRO_5022241515" evidence="6">
    <location>
        <begin position="29"/>
        <end position="995"/>
    </location>
</feature>
<dbReference type="GO" id="GO:0020037">
    <property type="term" value="F:heme binding"/>
    <property type="evidence" value="ECO:0007669"/>
    <property type="project" value="InterPro"/>
</dbReference>
<feature type="domain" description="Cytochrome c" evidence="7">
    <location>
        <begin position="24"/>
        <end position="120"/>
    </location>
</feature>
<feature type="coiled-coil region" evidence="5">
    <location>
        <begin position="415"/>
        <end position="442"/>
    </location>
</feature>
<dbReference type="PROSITE" id="PS51007">
    <property type="entry name" value="CYTC"/>
    <property type="match status" value="1"/>
</dbReference>
<organism evidence="8 9">
    <name type="scientific">Gimesia panareensis</name>
    <dbReference type="NCBI Taxonomy" id="2527978"/>
    <lineage>
        <taxon>Bacteria</taxon>
        <taxon>Pseudomonadati</taxon>
        <taxon>Planctomycetota</taxon>
        <taxon>Planctomycetia</taxon>
        <taxon>Planctomycetales</taxon>
        <taxon>Planctomycetaceae</taxon>
        <taxon>Gimesia</taxon>
    </lineage>
</organism>
<evidence type="ECO:0000313" key="9">
    <source>
        <dbReference type="Proteomes" id="UP000315647"/>
    </source>
</evidence>
<dbReference type="PANTHER" id="PTHR35889">
    <property type="entry name" value="CYCLOINULO-OLIGOSACCHARIDE FRUCTANOTRANSFERASE-RELATED"/>
    <property type="match status" value="1"/>
</dbReference>